<dbReference type="AlphaFoldDB" id="E3H3Z6"/>
<dbReference type="EMBL" id="CP002280">
    <property type="protein sequence ID" value="ADP40538.1"/>
    <property type="molecule type" value="Genomic_DNA"/>
</dbReference>
<organism evidence="1 2">
    <name type="scientific">Rothia dentocariosa (strain ATCC 17931 / CDC X599 / XDIA)</name>
    <dbReference type="NCBI Taxonomy" id="762948"/>
    <lineage>
        <taxon>Bacteria</taxon>
        <taxon>Bacillati</taxon>
        <taxon>Actinomycetota</taxon>
        <taxon>Actinomycetes</taxon>
        <taxon>Micrococcales</taxon>
        <taxon>Micrococcaceae</taxon>
        <taxon>Rothia</taxon>
    </lineage>
</organism>
<dbReference type="Proteomes" id="UP000000387">
    <property type="component" value="Chromosome"/>
</dbReference>
<evidence type="ECO:0000313" key="2">
    <source>
        <dbReference type="Proteomes" id="UP000000387"/>
    </source>
</evidence>
<accession>E3H3Z6</accession>
<dbReference type="KEGG" id="rdn:HMPREF0733_11081"/>
<sequence length="52" mass="5338">MDSISLIAEVSDQELAGTVGDQAGGLFTVPGTTTVGHFCTISWECSGFICGK</sequence>
<reference evidence="2" key="1">
    <citation type="submission" date="2010-10" db="EMBL/GenBank/DDBJ databases">
        <title>The complete genome of Rothia dentocariosa ATCC 17931.</title>
        <authorList>
            <person name="Muzny D."/>
            <person name="Qin X."/>
            <person name="Buhay C."/>
            <person name="Dugan-Rocha S."/>
            <person name="Ding Y."/>
            <person name="Chen G."/>
            <person name="Hawes A."/>
            <person name="Holder M."/>
            <person name="Jhangiani S."/>
            <person name="Johnson A."/>
            <person name="Khan Z."/>
            <person name="Li Z."/>
            <person name="Liu W."/>
            <person name="Liu X."/>
            <person name="Perez L."/>
            <person name="Shen H."/>
            <person name="Wang Q."/>
            <person name="Watt J."/>
            <person name="Xi L."/>
            <person name="Xin Y."/>
            <person name="Zhou J."/>
            <person name="Deng J."/>
            <person name="Jiang H."/>
            <person name="Liu Y."/>
            <person name="Qu J."/>
            <person name="Song X.-Z."/>
            <person name="Zhang L."/>
            <person name="Villasana D."/>
            <person name="Johnson A."/>
            <person name="Liu J."/>
            <person name="Liyanage D."/>
            <person name="Lorensuhewa L."/>
            <person name="Robinson T."/>
            <person name="Song A."/>
            <person name="Song B.-B."/>
            <person name="Dinh H."/>
            <person name="Thornton R."/>
            <person name="Coyle M."/>
            <person name="Francisco L."/>
            <person name="Jackson L."/>
            <person name="Javaid M."/>
            <person name="Korchina V."/>
            <person name="Kovar C."/>
            <person name="Mata R."/>
            <person name="Mathew T."/>
            <person name="Ngo R."/>
            <person name="Nguyen L."/>
            <person name="Nguyen N."/>
            <person name="Okwuonu G."/>
            <person name="Ongeri F."/>
            <person name="Pham C."/>
            <person name="Simmons D."/>
            <person name="Wilczek-Boney K."/>
            <person name="Hale W."/>
            <person name="Jakkamsetti A."/>
            <person name="Pham P."/>
            <person name="Ruth R."/>
            <person name="San Lucas F."/>
            <person name="Warren J."/>
            <person name="Zhang J."/>
            <person name="Zhao Z."/>
            <person name="Zhou C."/>
            <person name="Zhu D."/>
            <person name="Lee S."/>
            <person name="Bess C."/>
            <person name="Blankenburg K."/>
            <person name="Forbes L."/>
            <person name="Fu Q."/>
            <person name="Gubbala S."/>
            <person name="Hirani K."/>
            <person name="Jayaseelan J.C."/>
            <person name="Lara F."/>
            <person name="Munidasa M."/>
            <person name="Palculict T."/>
            <person name="Patil S."/>
            <person name="Pu L.-L."/>
            <person name="Saada N."/>
            <person name="Tang L."/>
            <person name="Weissenberger G."/>
            <person name="Zhu Y."/>
            <person name="Hemphill L."/>
            <person name="Shang Y."/>
            <person name="Youmans B."/>
            <person name="Ayvaz T."/>
            <person name="Ross M."/>
            <person name="Santibanez J."/>
            <person name="Aqrawi P."/>
            <person name="Gross S."/>
            <person name="Joshi V."/>
            <person name="Fowler G."/>
            <person name="Nazareth L."/>
            <person name="Reid J."/>
            <person name="Worley K."/>
            <person name="Petrosino J."/>
            <person name="Highlander S."/>
            <person name="Gibbs R."/>
        </authorList>
    </citation>
    <scope>NUCLEOTIDE SEQUENCE [LARGE SCALE GENOMIC DNA]</scope>
    <source>
        <strain evidence="2">ATCC 17931 / CDC X599 / XDIA</strain>
    </source>
</reference>
<protein>
    <recommendedName>
        <fullName evidence="3">Lantibiotic</fullName>
    </recommendedName>
</protein>
<proteinExistence type="predicted"/>
<dbReference type="RefSeq" id="WP_013398310.1">
    <property type="nucleotide sequence ID" value="NC_014643.1"/>
</dbReference>
<name>E3H3Z6_ROTDC</name>
<gene>
    <name evidence="1" type="ordered locus">HMPREF0733_11081</name>
</gene>
<dbReference type="GeneID" id="42530138"/>
<dbReference type="HOGENOM" id="CLU_3084374_0_0_11"/>
<evidence type="ECO:0008006" key="3">
    <source>
        <dbReference type="Google" id="ProtNLM"/>
    </source>
</evidence>
<evidence type="ECO:0000313" key="1">
    <source>
        <dbReference type="EMBL" id="ADP40538.1"/>
    </source>
</evidence>